<evidence type="ECO:0000313" key="14">
    <source>
        <dbReference type="EMBL" id="WZO33264.1"/>
    </source>
</evidence>
<protein>
    <submittedName>
        <fullName evidence="14">DUF1211 domain-containing protein</fullName>
    </submittedName>
</protein>
<feature type="transmembrane region" description="Helical" evidence="13">
    <location>
        <begin position="116"/>
        <end position="134"/>
    </location>
</feature>
<feature type="transmembrane region" description="Helical" evidence="13">
    <location>
        <begin position="86"/>
        <end position="104"/>
    </location>
</feature>
<evidence type="ECO:0000256" key="4">
    <source>
        <dbReference type="ARBA" id="ARBA00022538"/>
    </source>
</evidence>
<dbReference type="PANTHER" id="PTHR31462">
    <property type="entry name" value="ENDOSOMAL/LYSOSOMAL POTASSIUM CHANNEL TMEM175"/>
    <property type="match status" value="1"/>
</dbReference>
<keyword evidence="9" id="KW-0406">Ion transport</keyword>
<dbReference type="PANTHER" id="PTHR31462:SF5">
    <property type="entry name" value="ENDOSOMAL_LYSOSOMAL PROTON CHANNEL TMEM175"/>
    <property type="match status" value="1"/>
</dbReference>
<dbReference type="GO" id="GO:0016020">
    <property type="term" value="C:membrane"/>
    <property type="evidence" value="ECO:0007669"/>
    <property type="project" value="UniProtKB-SubCell"/>
</dbReference>
<evidence type="ECO:0000256" key="6">
    <source>
        <dbReference type="ARBA" id="ARBA00022826"/>
    </source>
</evidence>
<reference evidence="14" key="1">
    <citation type="submission" date="2024-04" db="EMBL/GenBank/DDBJ databases">
        <authorList>
            <person name="Roder T."/>
            <person name="Oberhansli S."/>
            <person name="Kreuzer M."/>
        </authorList>
    </citation>
    <scope>NUCLEOTIDE SEQUENCE</scope>
    <source>
        <strain evidence="14">LWS13-1.2</strain>
    </source>
</reference>
<dbReference type="GO" id="GO:0005267">
    <property type="term" value="F:potassium channel activity"/>
    <property type="evidence" value="ECO:0007669"/>
    <property type="project" value="UniProtKB-KW"/>
</dbReference>
<dbReference type="Pfam" id="PF06736">
    <property type="entry name" value="TMEM175"/>
    <property type="match status" value="1"/>
</dbReference>
<dbReference type="GO" id="GO:0015252">
    <property type="term" value="F:proton channel activity"/>
    <property type="evidence" value="ECO:0007669"/>
    <property type="project" value="InterPro"/>
</dbReference>
<sequence length="256" mass="27841">MRLRHAETSHPSGLRCVGWCCAGHVSRKRKVGGAAAQHPEREIPSNESDRVEMFTDGVFAIAITLLVLDLPVPSSGSLPDVLMEKWPSFVAYLAAFLTIAGIWVHHHTVFERVARVEPAIVLLNLLLLLGVSLLPWPTALVAESIQNEAAHWNGIVACGLFALAALVVMISWSAMTALLSRRPHLLRRPHDAVWMRRSSIEAAVAGIPVLIAFATSFVNPVISLALYGAIPVYFLFSTSRRRPRSPVGPSGSGIHD</sequence>
<keyword evidence="8 13" id="KW-1133">Transmembrane helix</keyword>
<dbReference type="AlphaFoldDB" id="A0AAU6S8L0"/>
<evidence type="ECO:0000256" key="13">
    <source>
        <dbReference type="SAM" id="Phobius"/>
    </source>
</evidence>
<evidence type="ECO:0000256" key="9">
    <source>
        <dbReference type="ARBA" id="ARBA00023065"/>
    </source>
</evidence>
<evidence type="ECO:0000256" key="1">
    <source>
        <dbReference type="ARBA" id="ARBA00004141"/>
    </source>
</evidence>
<name>A0AAU6S8L0_9MICO</name>
<comment type="subcellular location">
    <subcellularLocation>
        <location evidence="1">Membrane</location>
        <topology evidence="1">Multi-pass membrane protein</topology>
    </subcellularLocation>
</comment>
<evidence type="ECO:0000256" key="10">
    <source>
        <dbReference type="ARBA" id="ARBA00023136"/>
    </source>
</evidence>
<accession>A0AAU6S8L0</accession>
<organism evidence="14">
    <name type="scientific">Microbacterium sp. LWS13-1.2</name>
    <dbReference type="NCBI Taxonomy" id="3135264"/>
    <lineage>
        <taxon>Bacteria</taxon>
        <taxon>Bacillati</taxon>
        <taxon>Actinomycetota</taxon>
        <taxon>Actinomycetes</taxon>
        <taxon>Micrococcales</taxon>
        <taxon>Microbacteriaceae</taxon>
        <taxon>Microbacterium</taxon>
    </lineage>
</organism>
<evidence type="ECO:0000256" key="12">
    <source>
        <dbReference type="ARBA" id="ARBA00034430"/>
    </source>
</evidence>
<proteinExistence type="inferred from homology"/>
<evidence type="ECO:0000256" key="7">
    <source>
        <dbReference type="ARBA" id="ARBA00022958"/>
    </source>
</evidence>
<dbReference type="InterPro" id="IPR010617">
    <property type="entry name" value="TMEM175-like"/>
</dbReference>
<evidence type="ECO:0000256" key="2">
    <source>
        <dbReference type="ARBA" id="ARBA00006920"/>
    </source>
</evidence>
<keyword evidence="7" id="KW-0630">Potassium</keyword>
<comment type="similarity">
    <text evidence="2">Belongs to the TMEM175 family.</text>
</comment>
<keyword evidence="3" id="KW-0813">Transport</keyword>
<keyword evidence="6" id="KW-0631">Potassium channel</keyword>
<evidence type="ECO:0000256" key="11">
    <source>
        <dbReference type="ARBA" id="ARBA00023303"/>
    </source>
</evidence>
<comment type="catalytic activity">
    <reaction evidence="12">
        <text>K(+)(in) = K(+)(out)</text>
        <dbReference type="Rhea" id="RHEA:29463"/>
        <dbReference type="ChEBI" id="CHEBI:29103"/>
    </reaction>
</comment>
<evidence type="ECO:0000256" key="8">
    <source>
        <dbReference type="ARBA" id="ARBA00022989"/>
    </source>
</evidence>
<keyword evidence="4" id="KW-0633">Potassium transport</keyword>
<feature type="transmembrane region" description="Helical" evidence="13">
    <location>
        <begin position="154"/>
        <end position="179"/>
    </location>
</feature>
<keyword evidence="10 13" id="KW-0472">Membrane</keyword>
<keyword evidence="11" id="KW-0407">Ion channel</keyword>
<keyword evidence="5 13" id="KW-0812">Transmembrane</keyword>
<evidence type="ECO:0000256" key="5">
    <source>
        <dbReference type="ARBA" id="ARBA00022692"/>
    </source>
</evidence>
<feature type="transmembrane region" description="Helical" evidence="13">
    <location>
        <begin position="53"/>
        <end position="74"/>
    </location>
</feature>
<feature type="transmembrane region" description="Helical" evidence="13">
    <location>
        <begin position="199"/>
        <end position="215"/>
    </location>
</feature>
<dbReference type="EMBL" id="CP151632">
    <property type="protein sequence ID" value="WZO33264.1"/>
    <property type="molecule type" value="Genomic_DNA"/>
</dbReference>
<gene>
    <name evidence="14" type="ORF">MRBLWS13_000882</name>
</gene>
<evidence type="ECO:0000256" key="3">
    <source>
        <dbReference type="ARBA" id="ARBA00022448"/>
    </source>
</evidence>